<keyword evidence="3" id="KW-0637">Prenyltransferase</keyword>
<keyword evidence="12" id="KW-1185">Reference proteome</keyword>
<dbReference type="InterPro" id="IPR045089">
    <property type="entry name" value="PGGT1B-like"/>
</dbReference>
<dbReference type="PANTHER" id="PTHR11774:SF11">
    <property type="entry name" value="GERANYLGERANYL TRANSFERASE TYPE-2 SUBUNIT BETA"/>
    <property type="match status" value="1"/>
</dbReference>
<gene>
    <name evidence="11" type="ORF">PGLA1383_LOCUS48690</name>
</gene>
<sequence>MFLGILSSQPGASFRSDVDDGTNTQSMTLASSISGAPVSKSNLKLGSAYFVAYQGVRSEPPPYLVLGPAALPPPRDKGGGFSPHPGHEPSLLSTLSAIQIAILLGRVELLGDAESLKETWRYVLSLQLDDGSFRAREAAALSEGDCRFTYAALCALALLGSPAFELAASAEDDASPNSLEGQDVSGSRRLETSAAVRWLLRCPCPSEKVFTSPRYPGDSQAETVIQDRAEGGLNGRPGKSPDVCYTWWTLATAELLVNSLSHEQGSEPELCPTVSLSSMFQLIELRAFVVRCMSPKGGLSAHPGEDPDPFHTFFGLAGLSLIERAEGAGSRQTCQVAEISPMVALPCGCLPHLAIL</sequence>
<reference evidence="11" key="1">
    <citation type="submission" date="2021-02" db="EMBL/GenBank/DDBJ databases">
        <authorList>
            <person name="Dougan E. K."/>
            <person name="Rhodes N."/>
            <person name="Thang M."/>
            <person name="Chan C."/>
        </authorList>
    </citation>
    <scope>NUCLEOTIDE SEQUENCE</scope>
</reference>
<accession>A0A813H4M6</accession>
<organism evidence="11 12">
    <name type="scientific">Polarella glacialis</name>
    <name type="common">Dinoflagellate</name>
    <dbReference type="NCBI Taxonomy" id="89957"/>
    <lineage>
        <taxon>Eukaryota</taxon>
        <taxon>Sar</taxon>
        <taxon>Alveolata</taxon>
        <taxon>Dinophyceae</taxon>
        <taxon>Suessiales</taxon>
        <taxon>Suessiaceae</taxon>
        <taxon>Polarella</taxon>
    </lineage>
</organism>
<comment type="caution">
    <text evidence="11">The sequence shown here is derived from an EMBL/GenBank/DDBJ whole genome shotgun (WGS) entry which is preliminary data.</text>
</comment>
<dbReference type="SUPFAM" id="SSF48239">
    <property type="entry name" value="Terpenoid cyclases/Protein prenyltransferases"/>
    <property type="match status" value="1"/>
</dbReference>
<evidence type="ECO:0000313" key="12">
    <source>
        <dbReference type="Proteomes" id="UP000654075"/>
    </source>
</evidence>
<evidence type="ECO:0000259" key="10">
    <source>
        <dbReference type="Pfam" id="PF00432"/>
    </source>
</evidence>
<dbReference type="Proteomes" id="UP000654075">
    <property type="component" value="Unassembled WGS sequence"/>
</dbReference>
<keyword evidence="4" id="KW-0808">Transferase</keyword>
<dbReference type="InterPro" id="IPR001330">
    <property type="entry name" value="Prenyltrans"/>
</dbReference>
<evidence type="ECO:0000256" key="8">
    <source>
        <dbReference type="ARBA" id="ARBA00030816"/>
    </source>
</evidence>
<proteinExistence type="inferred from homology"/>
<feature type="domain" description="Prenyltransferase alpha-alpha toroid" evidence="10">
    <location>
        <begin position="77"/>
        <end position="341"/>
    </location>
</feature>
<comment type="cofactor">
    <cofactor evidence="1">
        <name>Zn(2+)</name>
        <dbReference type="ChEBI" id="CHEBI:29105"/>
    </cofactor>
</comment>
<protein>
    <recommendedName>
        <fullName evidence="8">Geranylgeranyl transferase type II subunit beta</fullName>
    </recommendedName>
    <alternativeName>
        <fullName evidence="9">Type II protein geranyl-geranyltransferase subunit beta</fullName>
    </alternativeName>
</protein>
<name>A0A813H4M6_POLGL</name>
<evidence type="ECO:0000256" key="7">
    <source>
        <dbReference type="ARBA" id="ARBA00022833"/>
    </source>
</evidence>
<keyword evidence="5" id="KW-0479">Metal-binding</keyword>
<dbReference type="InterPro" id="IPR008930">
    <property type="entry name" value="Terpenoid_cyclase/PrenylTrfase"/>
</dbReference>
<evidence type="ECO:0000256" key="9">
    <source>
        <dbReference type="ARBA" id="ARBA00032766"/>
    </source>
</evidence>
<comment type="similarity">
    <text evidence="2">Belongs to the protein prenyltransferase subunit beta family.</text>
</comment>
<evidence type="ECO:0000256" key="2">
    <source>
        <dbReference type="ARBA" id="ARBA00010497"/>
    </source>
</evidence>
<evidence type="ECO:0000256" key="3">
    <source>
        <dbReference type="ARBA" id="ARBA00022602"/>
    </source>
</evidence>
<dbReference type="GO" id="GO:0008318">
    <property type="term" value="F:protein prenyltransferase activity"/>
    <property type="evidence" value="ECO:0007669"/>
    <property type="project" value="InterPro"/>
</dbReference>
<evidence type="ECO:0000256" key="1">
    <source>
        <dbReference type="ARBA" id="ARBA00001947"/>
    </source>
</evidence>
<evidence type="ECO:0000256" key="5">
    <source>
        <dbReference type="ARBA" id="ARBA00022723"/>
    </source>
</evidence>
<dbReference type="PANTHER" id="PTHR11774">
    <property type="entry name" value="GERANYLGERANYL TRANSFERASE TYPE BETA SUBUNIT"/>
    <property type="match status" value="1"/>
</dbReference>
<dbReference type="AlphaFoldDB" id="A0A813H4M6"/>
<dbReference type="EMBL" id="CAJNNV010030518">
    <property type="protein sequence ID" value="CAE8632760.1"/>
    <property type="molecule type" value="Genomic_DNA"/>
</dbReference>
<dbReference type="OrthoDB" id="5428259at2759"/>
<evidence type="ECO:0000256" key="4">
    <source>
        <dbReference type="ARBA" id="ARBA00022679"/>
    </source>
</evidence>
<keyword evidence="6" id="KW-0677">Repeat</keyword>
<dbReference type="Pfam" id="PF00432">
    <property type="entry name" value="Prenyltrans"/>
    <property type="match status" value="1"/>
</dbReference>
<dbReference type="Gene3D" id="1.50.10.20">
    <property type="match status" value="1"/>
</dbReference>
<evidence type="ECO:0000313" key="11">
    <source>
        <dbReference type="EMBL" id="CAE8632760.1"/>
    </source>
</evidence>
<dbReference type="GO" id="GO:0046872">
    <property type="term" value="F:metal ion binding"/>
    <property type="evidence" value="ECO:0007669"/>
    <property type="project" value="UniProtKB-KW"/>
</dbReference>
<evidence type="ECO:0000256" key="6">
    <source>
        <dbReference type="ARBA" id="ARBA00022737"/>
    </source>
</evidence>
<keyword evidence="7" id="KW-0862">Zinc</keyword>